<feature type="transmembrane region" description="Helical" evidence="1">
    <location>
        <begin position="45"/>
        <end position="68"/>
    </location>
</feature>
<feature type="transmembrane region" description="Helical" evidence="1">
    <location>
        <begin position="7"/>
        <end position="25"/>
    </location>
</feature>
<organism evidence="2 3">
    <name type="scientific">Clostridium beijerinckii</name>
    <name type="common">Clostridium MP</name>
    <dbReference type="NCBI Taxonomy" id="1520"/>
    <lineage>
        <taxon>Bacteria</taxon>
        <taxon>Bacillati</taxon>
        <taxon>Bacillota</taxon>
        <taxon>Clostridia</taxon>
        <taxon>Eubacteriales</taxon>
        <taxon>Clostridiaceae</taxon>
        <taxon>Clostridium</taxon>
    </lineage>
</organism>
<dbReference type="Proteomes" id="UP000190959">
    <property type="component" value="Unassembled WGS sequence"/>
</dbReference>
<reference evidence="2 3" key="1">
    <citation type="submission" date="2017-02" db="EMBL/GenBank/DDBJ databases">
        <title>Genome sequence of Clostridium beijerinckii Br21.</title>
        <authorList>
            <person name="Fonseca B.C."/>
            <person name="Guazzaroni M.E."/>
            <person name="Riano-Pachon D.M."/>
            <person name="Reginatto V."/>
        </authorList>
    </citation>
    <scope>NUCLEOTIDE SEQUENCE [LARGE SCALE GENOMIC DNA]</scope>
    <source>
        <strain evidence="2 3">Br21</strain>
    </source>
</reference>
<sequence length="837" mass="99709">MNRRIQINKKLIFSSTLLVLGVIFYDKYNGLIPYDFVNGGSDIDGMINTLFQVQASIATLGIALIALLSEAAKTTVFGVSVSRYVMQESHKILKHRTLIFTELCLIMMSYFAIVLKYNNLFISVFIISLVIILFMVNDIFILFYGSDYIKDDIKEYCLSIYEEDDIDKKNAILNSLEKDINFSVENNDFTRLKDDTELLFNILKVLIKEKDILTIRGQFQEVCTNLCEKIFMQEKSNQIYLCLNFIYEIYKECNEHNNDDNQYIFFTFLDDIYRELINSLRKIKYEIISSKYIIEKIHKELYKNLYFEKEKAESSYYLKNNYFLKMYSSFIYHEFFILNKQNNSEENISKVKHYLYENLKNIIEYDTYKYFQEEKKEMAYDEICNYFKILIDNFDEDALEDIFFDSFLDIYSFKEYRIRGIFIIVIYLYYLLEKESLVDDDLREFVKKLMKKKSFTIGNFIFRRNRNYLFNEKLINTIKNKLRTWEKYPKKRGMGKVLIMEDTINEFLIFTMLKRNSYKESLMQDILLLVHGNEFHFYTAFVGNNKMNTVEKYEKFLTLFDFEAIEKHKLIQKVDMLESAISDIYKTSEIKVSEKEKLNDEDIETLKENIQEKCSDTIKECISIFNKIPADIKTKTKTMTLFNLDTDTRFIFEDVNSRMGSWIKQSLIILLIQLINENLLAINKNYDDKESLEDFFHSIEENELTVDTLIGYRNWFYGYIKEDRFAEFEKNKNKIESDGLGNIVVAINSKQLFFMLKKIKVYIKNYSETEILSDKKRDANTGDGYMYNITNDIFIGFKKEELIEYVNNRKKKITVEIEFEYGISGKPIGLGLFFKND</sequence>
<feature type="transmembrane region" description="Helical" evidence="1">
    <location>
        <begin position="97"/>
        <end position="115"/>
    </location>
</feature>
<evidence type="ECO:0000313" key="3">
    <source>
        <dbReference type="Proteomes" id="UP000190959"/>
    </source>
</evidence>
<evidence type="ECO:0000256" key="1">
    <source>
        <dbReference type="SAM" id="Phobius"/>
    </source>
</evidence>
<dbReference type="RefSeq" id="WP_078114219.1">
    <property type="nucleotide sequence ID" value="NZ_MWMH01000001.1"/>
</dbReference>
<gene>
    <name evidence="2" type="ORF">CBEIBR21_00450</name>
</gene>
<accession>A0A1S9NB80</accession>
<comment type="caution">
    <text evidence="2">The sequence shown here is derived from an EMBL/GenBank/DDBJ whole genome shotgun (WGS) entry which is preliminary data.</text>
</comment>
<proteinExistence type="predicted"/>
<keyword evidence="1" id="KW-0472">Membrane</keyword>
<feature type="transmembrane region" description="Helical" evidence="1">
    <location>
        <begin position="121"/>
        <end position="144"/>
    </location>
</feature>
<keyword evidence="1" id="KW-1133">Transmembrane helix</keyword>
<protein>
    <submittedName>
        <fullName evidence="2">Uncharacterized protein</fullName>
    </submittedName>
</protein>
<feature type="transmembrane region" description="Helical" evidence="1">
    <location>
        <begin position="416"/>
        <end position="432"/>
    </location>
</feature>
<dbReference type="AlphaFoldDB" id="A0A1S9NB80"/>
<name>A0A1S9NB80_CLOBE</name>
<keyword evidence="1" id="KW-0812">Transmembrane</keyword>
<evidence type="ECO:0000313" key="2">
    <source>
        <dbReference type="EMBL" id="OOP74671.1"/>
    </source>
</evidence>
<dbReference type="EMBL" id="MWMH01000001">
    <property type="protein sequence ID" value="OOP74671.1"/>
    <property type="molecule type" value="Genomic_DNA"/>
</dbReference>